<comment type="caution">
    <text evidence="2">The sequence shown here is derived from an EMBL/GenBank/DDBJ whole genome shotgun (WGS) entry which is preliminary data.</text>
</comment>
<proteinExistence type="predicted"/>
<evidence type="ECO:0000313" key="2">
    <source>
        <dbReference type="EMBL" id="KAK7068605.1"/>
    </source>
</evidence>
<dbReference type="AlphaFoldDB" id="A0AAN9A189"/>
<feature type="region of interest" description="Disordered" evidence="1">
    <location>
        <begin position="56"/>
        <end position="88"/>
    </location>
</feature>
<dbReference type="EMBL" id="JAXCGZ010017183">
    <property type="protein sequence ID" value="KAK7068605.1"/>
    <property type="molecule type" value="Genomic_DNA"/>
</dbReference>
<keyword evidence="3" id="KW-1185">Reference proteome</keyword>
<feature type="compositionally biased region" description="Polar residues" evidence="1">
    <location>
        <begin position="76"/>
        <end position="88"/>
    </location>
</feature>
<evidence type="ECO:0000256" key="1">
    <source>
        <dbReference type="SAM" id="MobiDB-lite"/>
    </source>
</evidence>
<sequence length="88" mass="9603">MLIASYYTDDQGRSPYYVGKQGQIITSDFGWGIRCDLYPEFMFLLTSDRGGSRNLDLKPQILHPRMGGTGHGGPIGQSQASTGPNPPL</sequence>
<gene>
    <name evidence="2" type="ORF">SK128_005684</name>
</gene>
<name>A0AAN9A189_HALRR</name>
<dbReference type="Proteomes" id="UP001381693">
    <property type="component" value="Unassembled WGS sequence"/>
</dbReference>
<organism evidence="2 3">
    <name type="scientific">Halocaridina rubra</name>
    <name type="common">Hawaiian red shrimp</name>
    <dbReference type="NCBI Taxonomy" id="373956"/>
    <lineage>
        <taxon>Eukaryota</taxon>
        <taxon>Metazoa</taxon>
        <taxon>Ecdysozoa</taxon>
        <taxon>Arthropoda</taxon>
        <taxon>Crustacea</taxon>
        <taxon>Multicrustacea</taxon>
        <taxon>Malacostraca</taxon>
        <taxon>Eumalacostraca</taxon>
        <taxon>Eucarida</taxon>
        <taxon>Decapoda</taxon>
        <taxon>Pleocyemata</taxon>
        <taxon>Caridea</taxon>
        <taxon>Atyoidea</taxon>
        <taxon>Atyidae</taxon>
        <taxon>Halocaridina</taxon>
    </lineage>
</organism>
<reference evidence="2 3" key="1">
    <citation type="submission" date="2023-11" db="EMBL/GenBank/DDBJ databases">
        <title>Halocaridina rubra genome assembly.</title>
        <authorList>
            <person name="Smith C."/>
        </authorList>
    </citation>
    <scope>NUCLEOTIDE SEQUENCE [LARGE SCALE GENOMIC DNA]</scope>
    <source>
        <strain evidence="2">EP-1</strain>
        <tissue evidence="2">Whole</tissue>
    </source>
</reference>
<protein>
    <submittedName>
        <fullName evidence="2">Uncharacterized protein</fullName>
    </submittedName>
</protein>
<evidence type="ECO:0000313" key="3">
    <source>
        <dbReference type="Proteomes" id="UP001381693"/>
    </source>
</evidence>
<accession>A0AAN9A189</accession>